<gene>
    <name evidence="1" type="ORF">SAY87_019533</name>
</gene>
<protein>
    <submittedName>
        <fullName evidence="1">Uncharacterized protein</fullName>
    </submittedName>
</protein>
<sequence length="165" mass="18243">MAQMTTLDPQCRQHGPNASTVFYFPQGHAEHSAQLSISPIPPASLPPYSSAGSLFSEVPADHVTDEAYPRSCWSYSRAPLASPPVVVPVWMGRAAVSHEWWTRTWCCTCRDVNISGRDPGLRSFRLSFGSSSFGSFNRRPGPGGLTSDLPKTRWYMGRIRPGRMN</sequence>
<dbReference type="Proteomes" id="UP001345219">
    <property type="component" value="Chromosome 15"/>
</dbReference>
<keyword evidence="2" id="KW-1185">Reference proteome</keyword>
<evidence type="ECO:0000313" key="2">
    <source>
        <dbReference type="Proteomes" id="UP001345219"/>
    </source>
</evidence>
<proteinExistence type="predicted"/>
<dbReference type="AlphaFoldDB" id="A0AAN7K2J2"/>
<accession>A0AAN7K2J2</accession>
<comment type="caution">
    <text evidence="1">The sequence shown here is derived from an EMBL/GenBank/DDBJ whole genome shotgun (WGS) entry which is preliminary data.</text>
</comment>
<name>A0AAN7K2J2_9MYRT</name>
<dbReference type="EMBL" id="JAXIOK010000012">
    <property type="protein sequence ID" value="KAK4758232.1"/>
    <property type="molecule type" value="Genomic_DNA"/>
</dbReference>
<organism evidence="1 2">
    <name type="scientific">Trapa incisa</name>
    <dbReference type="NCBI Taxonomy" id="236973"/>
    <lineage>
        <taxon>Eukaryota</taxon>
        <taxon>Viridiplantae</taxon>
        <taxon>Streptophyta</taxon>
        <taxon>Embryophyta</taxon>
        <taxon>Tracheophyta</taxon>
        <taxon>Spermatophyta</taxon>
        <taxon>Magnoliopsida</taxon>
        <taxon>eudicotyledons</taxon>
        <taxon>Gunneridae</taxon>
        <taxon>Pentapetalae</taxon>
        <taxon>rosids</taxon>
        <taxon>malvids</taxon>
        <taxon>Myrtales</taxon>
        <taxon>Lythraceae</taxon>
        <taxon>Trapa</taxon>
    </lineage>
</organism>
<reference evidence="1 2" key="1">
    <citation type="journal article" date="2023" name="Hortic Res">
        <title>Pangenome of water caltrop reveals structural variations and asymmetric subgenome divergence after allopolyploidization.</title>
        <authorList>
            <person name="Zhang X."/>
            <person name="Chen Y."/>
            <person name="Wang L."/>
            <person name="Yuan Y."/>
            <person name="Fang M."/>
            <person name="Shi L."/>
            <person name="Lu R."/>
            <person name="Comes H.P."/>
            <person name="Ma Y."/>
            <person name="Chen Y."/>
            <person name="Huang G."/>
            <person name="Zhou Y."/>
            <person name="Zheng Z."/>
            <person name="Qiu Y."/>
        </authorList>
    </citation>
    <scope>NUCLEOTIDE SEQUENCE [LARGE SCALE GENOMIC DNA]</scope>
    <source>
        <tissue evidence="1">Roots</tissue>
    </source>
</reference>
<evidence type="ECO:0000313" key="1">
    <source>
        <dbReference type="EMBL" id="KAK4758232.1"/>
    </source>
</evidence>